<dbReference type="Pfam" id="PF00892">
    <property type="entry name" value="EamA"/>
    <property type="match status" value="1"/>
</dbReference>
<gene>
    <name evidence="3" type="ORF">BLL36_26315</name>
</gene>
<comment type="caution">
    <text evidence="3">The sequence shown here is derived from an EMBL/GenBank/DDBJ whole genome shotgun (WGS) entry which is preliminary data.</text>
</comment>
<organism evidence="3 4">
    <name type="scientific">Pseudomonas cedrina subsp. cedrina</name>
    <dbReference type="NCBI Taxonomy" id="76762"/>
    <lineage>
        <taxon>Bacteria</taxon>
        <taxon>Pseudomonadati</taxon>
        <taxon>Pseudomonadota</taxon>
        <taxon>Gammaproteobacteria</taxon>
        <taxon>Pseudomonadales</taxon>
        <taxon>Pseudomonadaceae</taxon>
        <taxon>Pseudomonas</taxon>
    </lineage>
</organism>
<dbReference type="InterPro" id="IPR000620">
    <property type="entry name" value="EamA_dom"/>
</dbReference>
<evidence type="ECO:0000313" key="4">
    <source>
        <dbReference type="Proteomes" id="UP000189295"/>
    </source>
</evidence>
<evidence type="ECO:0000259" key="2">
    <source>
        <dbReference type="Pfam" id="PF00892"/>
    </source>
</evidence>
<feature type="transmembrane region" description="Helical" evidence="1">
    <location>
        <begin position="99"/>
        <end position="116"/>
    </location>
</feature>
<keyword evidence="1" id="KW-0472">Membrane</keyword>
<feature type="transmembrane region" description="Helical" evidence="1">
    <location>
        <begin position="195"/>
        <end position="218"/>
    </location>
</feature>
<dbReference type="AlphaFoldDB" id="A0A1V2JYU4"/>
<dbReference type="Proteomes" id="UP000189295">
    <property type="component" value="Unassembled WGS sequence"/>
</dbReference>
<dbReference type="RefSeq" id="WP_076954638.1">
    <property type="nucleotide sequence ID" value="NZ_MNPW01000016.1"/>
</dbReference>
<accession>A0A1V2JYU4</accession>
<feature type="domain" description="EamA" evidence="2">
    <location>
        <begin position="159"/>
        <end position="306"/>
    </location>
</feature>
<proteinExistence type="predicted"/>
<feature type="transmembrane region" description="Helical" evidence="1">
    <location>
        <begin position="292"/>
        <end position="310"/>
    </location>
</feature>
<dbReference type="EMBL" id="MNPW01000016">
    <property type="protein sequence ID" value="ONH50380.1"/>
    <property type="molecule type" value="Genomic_DNA"/>
</dbReference>
<sequence>MNPAAVSLFLGLLYALVATLGWALNFITPYVTGPYSLYDLMMVRFLFVGVLGIGGLILCRARLPLITPGRRLLAAGLGALGCLGYGVCIAAGVHLAGPVLTPAMVGMVPLLLALLGNAHHKTVEWRRLIAPLSCLLVGLLLANLGSLYQPALNPGAWLAGLLCSLGAVALWLLFSMLNQQHLDRLPVQATGAWTALMLVGAGVAALCLLPPLLALGLLRLPVLGVGVEQAAPLFAWSLVIALMSTVVGAWAWNAATRRLPMVLSGQLIALESVFASLLGLAFEGRGPTPMEAAGLATVLIGVALAVRIILAGRPGADLPVPITGR</sequence>
<feature type="transmembrane region" description="Helical" evidence="1">
    <location>
        <begin position="72"/>
        <end position="93"/>
    </location>
</feature>
<protein>
    <submittedName>
        <fullName evidence="3">Amino acid transporter</fullName>
    </submittedName>
</protein>
<feature type="transmembrane region" description="Helical" evidence="1">
    <location>
        <begin position="42"/>
        <end position="60"/>
    </location>
</feature>
<feature type="transmembrane region" description="Helical" evidence="1">
    <location>
        <begin position="128"/>
        <end position="148"/>
    </location>
</feature>
<dbReference type="GO" id="GO:0016020">
    <property type="term" value="C:membrane"/>
    <property type="evidence" value="ECO:0007669"/>
    <property type="project" value="InterPro"/>
</dbReference>
<feature type="transmembrane region" description="Helical" evidence="1">
    <location>
        <begin position="154"/>
        <end position="174"/>
    </location>
</feature>
<feature type="transmembrane region" description="Helical" evidence="1">
    <location>
        <begin position="259"/>
        <end position="280"/>
    </location>
</feature>
<evidence type="ECO:0000313" key="3">
    <source>
        <dbReference type="EMBL" id="ONH50380.1"/>
    </source>
</evidence>
<name>A0A1V2JYU4_PSECE</name>
<evidence type="ECO:0000256" key="1">
    <source>
        <dbReference type="SAM" id="Phobius"/>
    </source>
</evidence>
<keyword evidence="1" id="KW-1133">Transmembrane helix</keyword>
<keyword evidence="1" id="KW-0812">Transmembrane</keyword>
<dbReference type="OrthoDB" id="7216522at2"/>
<feature type="transmembrane region" description="Helical" evidence="1">
    <location>
        <begin position="230"/>
        <end position="252"/>
    </location>
</feature>
<reference evidence="3 4" key="1">
    <citation type="submission" date="2016-10" db="EMBL/GenBank/DDBJ databases">
        <title>Pseudomonas lactis sp. nov. and Pseudomonas paralactis sp. nov., isolated from bovine raw milk.</title>
        <authorList>
            <person name="Von Neubeck M."/>
            <person name="Huptas C."/>
            <person name="Glueck C."/>
            <person name="Krewinkel M."/>
            <person name="Stoeckel M."/>
            <person name="Stressler T."/>
            <person name="Fischer L."/>
            <person name="Hinrichs J."/>
            <person name="Scherer S."/>
            <person name="Wenning M."/>
        </authorList>
    </citation>
    <scope>NUCLEOTIDE SEQUENCE [LARGE SCALE GENOMIC DNA]</scope>
    <source>
        <strain evidence="3 4">DSM 17516</strain>
    </source>
</reference>